<gene>
    <name evidence="3" type="ORF">SAMN02982917_5484</name>
</gene>
<reference evidence="3 4" key="1">
    <citation type="submission" date="2017-04" db="EMBL/GenBank/DDBJ databases">
        <authorList>
            <person name="Afonso C.L."/>
            <person name="Miller P.J."/>
            <person name="Scott M.A."/>
            <person name="Spackman E."/>
            <person name="Goraichik I."/>
            <person name="Dimitrov K.M."/>
            <person name="Suarez D.L."/>
            <person name="Swayne D.E."/>
        </authorList>
    </citation>
    <scope>NUCLEOTIDE SEQUENCE [LARGE SCALE GENOMIC DNA]</scope>
    <source>
        <strain evidence="3 4">A2P</strain>
    </source>
</reference>
<evidence type="ECO:0000259" key="2">
    <source>
        <dbReference type="Pfam" id="PF14301"/>
    </source>
</evidence>
<dbReference type="STRING" id="286727.SAMN02982917_5484"/>
<dbReference type="Pfam" id="PF14301">
    <property type="entry name" value="DUF4376"/>
    <property type="match status" value="1"/>
</dbReference>
<protein>
    <recommendedName>
        <fullName evidence="2">DUF4376 domain-containing protein</fullName>
    </recommendedName>
</protein>
<dbReference type="EMBL" id="FXAK01000007">
    <property type="protein sequence ID" value="SMF83189.1"/>
    <property type="molecule type" value="Genomic_DNA"/>
</dbReference>
<dbReference type="RefSeq" id="WP_085090232.1">
    <property type="nucleotide sequence ID" value="NZ_FXAK01000007.1"/>
</dbReference>
<organism evidence="3 4">
    <name type="scientific">Azospirillum oryzae</name>
    <dbReference type="NCBI Taxonomy" id="286727"/>
    <lineage>
        <taxon>Bacteria</taxon>
        <taxon>Pseudomonadati</taxon>
        <taxon>Pseudomonadota</taxon>
        <taxon>Alphaproteobacteria</taxon>
        <taxon>Rhodospirillales</taxon>
        <taxon>Azospirillaceae</taxon>
        <taxon>Azospirillum</taxon>
    </lineage>
</organism>
<evidence type="ECO:0000313" key="3">
    <source>
        <dbReference type="EMBL" id="SMF83189.1"/>
    </source>
</evidence>
<dbReference type="Proteomes" id="UP000192936">
    <property type="component" value="Unassembled WGS sequence"/>
</dbReference>
<accession>A0A1X7HB76</accession>
<feature type="region of interest" description="Disordered" evidence="1">
    <location>
        <begin position="1"/>
        <end position="30"/>
    </location>
</feature>
<dbReference type="OrthoDB" id="7307909at2"/>
<dbReference type="AlphaFoldDB" id="A0A1X7HB76"/>
<sequence length="161" mass="17887">MEIFQIDPPYDSRTHRRASTHQPDAPDPENNRIIRVWNVEPIPLGEVRAARKEALADIRWEHECGGITMPDGSVIATDDRSKTLLNGKYRTAEKYPDRFHRWKGTDGTEIALTSAQVIAIGDAVSDHVQACFDRELDLIAAIDAADTAEAVLAVDIAADWP</sequence>
<dbReference type="InterPro" id="IPR025484">
    <property type="entry name" value="DUF4376"/>
</dbReference>
<proteinExistence type="predicted"/>
<name>A0A1X7HB76_9PROT</name>
<evidence type="ECO:0000313" key="4">
    <source>
        <dbReference type="Proteomes" id="UP000192936"/>
    </source>
</evidence>
<evidence type="ECO:0000256" key="1">
    <source>
        <dbReference type="SAM" id="MobiDB-lite"/>
    </source>
</evidence>
<feature type="domain" description="DUF4376" evidence="2">
    <location>
        <begin position="46"/>
        <end position="156"/>
    </location>
</feature>